<gene>
    <name evidence="1" type="ORF">X801_07152</name>
</gene>
<name>A0A1S8WRE8_OPIVI</name>
<evidence type="ECO:0000313" key="2">
    <source>
        <dbReference type="Proteomes" id="UP000243686"/>
    </source>
</evidence>
<sequence length="196" mass="21736">MLMTCQFDSAQATEIQLAVLDEVKSFETDALALNNVMLFTLKAVIICSAPSLIKRSQCEIQAVTSKKVIFHLRIVPANEAKVYLEGVFGENVCGSATITLNSSTVDPMWQANKEACSSSDTSTTITVYEHVTQPDSKNCGELFLGCCNQKDGCIRNITTSKLENTFQCTGEATDMWVVSIRYGAECQYQYTFKWVY</sequence>
<reference evidence="1 2" key="1">
    <citation type="submission" date="2015-03" db="EMBL/GenBank/DDBJ databases">
        <title>Draft genome of the nematode, Opisthorchis viverrini.</title>
        <authorList>
            <person name="Mitreva M."/>
        </authorList>
    </citation>
    <scope>NUCLEOTIDE SEQUENCE [LARGE SCALE GENOMIC DNA]</scope>
    <source>
        <strain evidence="1">Khon Kaen</strain>
    </source>
</reference>
<dbReference type="AlphaFoldDB" id="A0A1S8WRE8"/>
<protein>
    <submittedName>
        <fullName evidence="1">Uncharacterized protein</fullName>
    </submittedName>
</protein>
<keyword evidence="2" id="KW-1185">Reference proteome</keyword>
<evidence type="ECO:0000313" key="1">
    <source>
        <dbReference type="EMBL" id="OON17017.1"/>
    </source>
</evidence>
<organism evidence="1 2">
    <name type="scientific">Opisthorchis viverrini</name>
    <name type="common">Southeast Asian liver fluke</name>
    <dbReference type="NCBI Taxonomy" id="6198"/>
    <lineage>
        <taxon>Eukaryota</taxon>
        <taxon>Metazoa</taxon>
        <taxon>Spiralia</taxon>
        <taxon>Lophotrochozoa</taxon>
        <taxon>Platyhelminthes</taxon>
        <taxon>Trematoda</taxon>
        <taxon>Digenea</taxon>
        <taxon>Opisthorchiida</taxon>
        <taxon>Opisthorchiata</taxon>
        <taxon>Opisthorchiidae</taxon>
        <taxon>Opisthorchis</taxon>
    </lineage>
</organism>
<feature type="non-terminal residue" evidence="1">
    <location>
        <position position="196"/>
    </location>
</feature>
<dbReference type="Proteomes" id="UP000243686">
    <property type="component" value="Unassembled WGS sequence"/>
</dbReference>
<accession>A0A1S8WRE8</accession>
<proteinExistence type="predicted"/>
<dbReference type="EMBL" id="KV896051">
    <property type="protein sequence ID" value="OON17017.1"/>
    <property type="molecule type" value="Genomic_DNA"/>
</dbReference>